<proteinExistence type="predicted"/>
<gene>
    <name evidence="2" type="ORF">GCM10022256_13180</name>
</gene>
<dbReference type="SUPFAM" id="SSF46785">
    <property type="entry name" value="Winged helix' DNA-binding domain"/>
    <property type="match status" value="1"/>
</dbReference>
<dbReference type="Pfam" id="PF12802">
    <property type="entry name" value="MarR_2"/>
    <property type="match status" value="1"/>
</dbReference>
<dbReference type="InterPro" id="IPR000835">
    <property type="entry name" value="HTH_MarR-typ"/>
</dbReference>
<dbReference type="PANTHER" id="PTHR33164">
    <property type="entry name" value="TRANSCRIPTIONAL REGULATOR, MARR FAMILY"/>
    <property type="match status" value="1"/>
</dbReference>
<keyword evidence="3" id="KW-1185">Reference proteome</keyword>
<reference evidence="3" key="1">
    <citation type="journal article" date="2019" name="Int. J. Syst. Evol. Microbiol.">
        <title>The Global Catalogue of Microorganisms (GCM) 10K type strain sequencing project: providing services to taxonomists for standard genome sequencing and annotation.</title>
        <authorList>
            <consortium name="The Broad Institute Genomics Platform"/>
            <consortium name="The Broad Institute Genome Sequencing Center for Infectious Disease"/>
            <person name="Wu L."/>
            <person name="Ma J."/>
        </authorList>
    </citation>
    <scope>NUCLEOTIDE SEQUENCE [LARGE SCALE GENOMIC DNA]</scope>
    <source>
        <strain evidence="3">JCM 17442</strain>
    </source>
</reference>
<dbReference type="InterPro" id="IPR036388">
    <property type="entry name" value="WH-like_DNA-bd_sf"/>
</dbReference>
<dbReference type="RefSeq" id="WP_344794300.1">
    <property type="nucleotide sequence ID" value="NZ_BAABAU010000001.1"/>
</dbReference>
<dbReference type="Gene3D" id="1.10.10.10">
    <property type="entry name" value="Winged helix-like DNA-binding domain superfamily/Winged helix DNA-binding domain"/>
    <property type="match status" value="1"/>
</dbReference>
<dbReference type="PANTHER" id="PTHR33164:SF43">
    <property type="entry name" value="HTH-TYPE TRANSCRIPTIONAL REPRESSOR YETL"/>
    <property type="match status" value="1"/>
</dbReference>
<feature type="domain" description="HTH marR-type" evidence="1">
    <location>
        <begin position="7"/>
        <end position="137"/>
    </location>
</feature>
<evidence type="ECO:0000313" key="3">
    <source>
        <dbReference type="Proteomes" id="UP001501594"/>
    </source>
</evidence>
<dbReference type="InterPro" id="IPR036390">
    <property type="entry name" value="WH_DNA-bd_sf"/>
</dbReference>
<protein>
    <recommendedName>
        <fullName evidence="1">HTH marR-type domain-containing protein</fullName>
    </recommendedName>
</protein>
<comment type="caution">
    <text evidence="2">The sequence shown here is derived from an EMBL/GenBank/DDBJ whole genome shotgun (WGS) entry which is preliminary data.</text>
</comment>
<dbReference type="SMART" id="SM00347">
    <property type="entry name" value="HTH_MARR"/>
    <property type="match status" value="1"/>
</dbReference>
<accession>A0ABP8E0N0</accession>
<name>A0ABP8E0N0_9MICO</name>
<sequence>MTDPTPLTDAVRALARASRIVERASDGLSFADYRVLAAISTGEERASRLADRLAVGKPAISATVDSLARRGLILRGAVEGDARGTSLALSEEGAELFARMEARMTRQLELLAARTDDPAGVVRSLAALGDAVEQAVQERRQKADA</sequence>
<dbReference type="PROSITE" id="PS50995">
    <property type="entry name" value="HTH_MARR_2"/>
    <property type="match status" value="1"/>
</dbReference>
<evidence type="ECO:0000313" key="2">
    <source>
        <dbReference type="EMBL" id="GAA4265706.1"/>
    </source>
</evidence>
<dbReference type="EMBL" id="BAABAU010000001">
    <property type="protein sequence ID" value="GAA4265706.1"/>
    <property type="molecule type" value="Genomic_DNA"/>
</dbReference>
<organism evidence="2 3">
    <name type="scientific">Frondihabitans peucedani</name>
    <dbReference type="NCBI Taxonomy" id="598626"/>
    <lineage>
        <taxon>Bacteria</taxon>
        <taxon>Bacillati</taxon>
        <taxon>Actinomycetota</taxon>
        <taxon>Actinomycetes</taxon>
        <taxon>Micrococcales</taxon>
        <taxon>Microbacteriaceae</taxon>
        <taxon>Frondihabitans</taxon>
    </lineage>
</organism>
<dbReference type="InterPro" id="IPR039422">
    <property type="entry name" value="MarR/SlyA-like"/>
</dbReference>
<dbReference type="Proteomes" id="UP001501594">
    <property type="component" value="Unassembled WGS sequence"/>
</dbReference>
<evidence type="ECO:0000259" key="1">
    <source>
        <dbReference type="PROSITE" id="PS50995"/>
    </source>
</evidence>